<keyword evidence="4" id="KW-1185">Reference proteome</keyword>
<sequence length="573" mass="61593">MRTGDSPYNLVVVLRFLTSSYLFTICASAPTTGSLPTRDNNPLGIDWDPAPPPDQGPPASAGALRDPAYLPAQIGGIVGSYALSLVLVALLLLALSKKRREHIEAAEAPEEDKANLLAFNPFPAPFQLQSEEEYNAALLQAEREGLGLSIPYQFYPQADDSPLSPAKSHHSVWTAPSPTSTVLAPGIDLSVDQRVVQIDRAMAQSQLEDMYKYVMEQEEAKAEGREYQGPALPAPAVAARQSAATTTAPNSLRKSKPAGLDLSKQEKSQSRSNSIFSFLKSPRKSKGPQGMSISSPIITPMSGTFPGHMQEMGPMSPRNYGVLPPPPAPLHSDLPFRRPSANTLPTPDMSPVSAGGGIDGRIDAAMARPPTRESRAAAREAREREARETREDKGSSYTRDVSATTNGGSDEDPVSAVSERSDRSLRSDRSSGFVGLPTSPKPGVNRFPSLDSLPSSPKPGSTFSRANKPTAIRTGGALPLRAYEPSIVSPSAATHTTKQTVFTRAEGPLSPGMQTGMRTPWTGAPMPYTPYQPFSPVVPITPSLVTRADRKRMKKFEPRTPTVEMVKSDDDIW</sequence>
<feature type="region of interest" description="Disordered" evidence="1">
    <location>
        <begin position="37"/>
        <end position="63"/>
    </location>
</feature>
<feature type="transmembrane region" description="Helical" evidence="2">
    <location>
        <begin position="74"/>
        <end position="95"/>
    </location>
</feature>
<feature type="compositionally biased region" description="Basic and acidic residues" evidence="1">
    <location>
        <begin position="370"/>
        <end position="394"/>
    </location>
</feature>
<feature type="transmembrane region" description="Helical" evidence="2">
    <location>
        <begin position="12"/>
        <end position="30"/>
    </location>
</feature>
<comment type="caution">
    <text evidence="3">The sequence shown here is derived from an EMBL/GenBank/DDBJ whole genome shotgun (WGS) entry which is preliminary data.</text>
</comment>
<feature type="compositionally biased region" description="Low complexity" evidence="1">
    <location>
        <begin position="290"/>
        <end position="304"/>
    </location>
</feature>
<name>A0AAJ0BEK3_9PEZI</name>
<feature type="compositionally biased region" description="Low complexity" evidence="1">
    <location>
        <begin position="448"/>
        <end position="461"/>
    </location>
</feature>
<keyword evidence="2" id="KW-1133">Transmembrane helix</keyword>
<evidence type="ECO:0000313" key="3">
    <source>
        <dbReference type="EMBL" id="KAK1755673.1"/>
    </source>
</evidence>
<keyword evidence="2" id="KW-0472">Membrane</keyword>
<dbReference type="AlphaFoldDB" id="A0AAJ0BEK3"/>
<evidence type="ECO:0000256" key="2">
    <source>
        <dbReference type="SAM" id="Phobius"/>
    </source>
</evidence>
<keyword evidence="2" id="KW-0812">Transmembrane</keyword>
<protein>
    <submittedName>
        <fullName evidence="3">Uncharacterized protein</fullName>
    </submittedName>
</protein>
<evidence type="ECO:0000256" key="1">
    <source>
        <dbReference type="SAM" id="MobiDB-lite"/>
    </source>
</evidence>
<dbReference type="Proteomes" id="UP001239445">
    <property type="component" value="Unassembled WGS sequence"/>
</dbReference>
<evidence type="ECO:0000313" key="4">
    <source>
        <dbReference type="Proteomes" id="UP001239445"/>
    </source>
</evidence>
<feature type="compositionally biased region" description="Polar residues" evidence="1">
    <location>
        <begin position="395"/>
        <end position="408"/>
    </location>
</feature>
<reference evidence="3" key="1">
    <citation type="submission" date="2023-06" db="EMBL/GenBank/DDBJ databases">
        <title>Genome-scale phylogeny and comparative genomics of the fungal order Sordariales.</title>
        <authorList>
            <consortium name="Lawrence Berkeley National Laboratory"/>
            <person name="Hensen N."/>
            <person name="Bonometti L."/>
            <person name="Westerberg I."/>
            <person name="Brannstrom I.O."/>
            <person name="Guillou S."/>
            <person name="Cros-Aarteil S."/>
            <person name="Calhoun S."/>
            <person name="Haridas S."/>
            <person name="Kuo A."/>
            <person name="Mondo S."/>
            <person name="Pangilinan J."/>
            <person name="Riley R."/>
            <person name="Labutti K."/>
            <person name="Andreopoulos B."/>
            <person name="Lipzen A."/>
            <person name="Chen C."/>
            <person name="Yanf M."/>
            <person name="Daum C."/>
            <person name="Ng V."/>
            <person name="Clum A."/>
            <person name="Steindorff A."/>
            <person name="Ohm R."/>
            <person name="Martin F."/>
            <person name="Silar P."/>
            <person name="Natvig D."/>
            <person name="Lalanne C."/>
            <person name="Gautier V."/>
            <person name="Ament-Velasquez S.L."/>
            <person name="Kruys A."/>
            <person name="Hutchinson M.I."/>
            <person name="Powell A.J."/>
            <person name="Barry K."/>
            <person name="Miller A.N."/>
            <person name="Grigoriev I.V."/>
            <person name="Debuchy R."/>
            <person name="Gladieux P."/>
            <person name="Thoren M.H."/>
            <person name="Johannesson H."/>
        </authorList>
    </citation>
    <scope>NUCLEOTIDE SEQUENCE</scope>
    <source>
        <strain evidence="3">PSN4</strain>
    </source>
</reference>
<gene>
    <name evidence="3" type="ORF">QBC47DRAFT_380936</name>
</gene>
<feature type="compositionally biased region" description="Low complexity" evidence="1">
    <location>
        <begin position="233"/>
        <end position="249"/>
    </location>
</feature>
<proteinExistence type="predicted"/>
<feature type="compositionally biased region" description="Basic and acidic residues" evidence="1">
    <location>
        <begin position="419"/>
        <end position="429"/>
    </location>
</feature>
<dbReference type="EMBL" id="MU839833">
    <property type="protein sequence ID" value="KAK1755673.1"/>
    <property type="molecule type" value="Genomic_DNA"/>
</dbReference>
<feature type="region of interest" description="Disordered" evidence="1">
    <location>
        <begin position="233"/>
        <end position="469"/>
    </location>
</feature>
<accession>A0AAJ0BEK3</accession>
<organism evidence="3 4">
    <name type="scientific">Echria macrotheca</name>
    <dbReference type="NCBI Taxonomy" id="438768"/>
    <lineage>
        <taxon>Eukaryota</taxon>
        <taxon>Fungi</taxon>
        <taxon>Dikarya</taxon>
        <taxon>Ascomycota</taxon>
        <taxon>Pezizomycotina</taxon>
        <taxon>Sordariomycetes</taxon>
        <taxon>Sordariomycetidae</taxon>
        <taxon>Sordariales</taxon>
        <taxon>Schizotheciaceae</taxon>
        <taxon>Echria</taxon>
    </lineage>
</organism>